<dbReference type="InterPro" id="IPR003423">
    <property type="entry name" value="OMP_efflux"/>
</dbReference>
<keyword evidence="2" id="KW-0564">Palmitate</keyword>
<reference evidence="4" key="1">
    <citation type="journal article" date="2019" name="Int. J. Syst. Evol. Microbiol.">
        <title>The Global Catalogue of Microorganisms (GCM) 10K type strain sequencing project: providing services to taxonomists for standard genome sequencing and annotation.</title>
        <authorList>
            <consortium name="The Broad Institute Genomics Platform"/>
            <consortium name="The Broad Institute Genome Sequencing Center for Infectious Disease"/>
            <person name="Wu L."/>
            <person name="Ma J."/>
        </authorList>
    </citation>
    <scope>NUCLEOTIDE SEQUENCE [LARGE SCALE GENOMIC DNA]</scope>
    <source>
        <strain evidence="4">CECT 7069</strain>
    </source>
</reference>
<comment type="similarity">
    <text evidence="1 2">Belongs to the outer membrane factor (OMF) (TC 1.B.17) family.</text>
</comment>
<keyword evidence="4" id="KW-1185">Reference proteome</keyword>
<dbReference type="NCBIfam" id="TIGR01845">
    <property type="entry name" value="outer_NodT"/>
    <property type="match status" value="1"/>
</dbReference>
<dbReference type="Gene3D" id="1.20.1600.10">
    <property type="entry name" value="Outer membrane efflux proteins (OEP)"/>
    <property type="match status" value="1"/>
</dbReference>
<evidence type="ECO:0000313" key="4">
    <source>
        <dbReference type="Proteomes" id="UP001224644"/>
    </source>
</evidence>
<organism evidence="3 4">
    <name type="scientific">Methylobacterium adhaesivum</name>
    <dbReference type="NCBI Taxonomy" id="333297"/>
    <lineage>
        <taxon>Bacteria</taxon>
        <taxon>Pseudomonadati</taxon>
        <taxon>Pseudomonadota</taxon>
        <taxon>Alphaproteobacteria</taxon>
        <taxon>Hyphomicrobiales</taxon>
        <taxon>Methylobacteriaceae</taxon>
        <taxon>Methylobacterium</taxon>
    </lineage>
</organism>
<comment type="caution">
    <text evidence="3">The sequence shown here is derived from an EMBL/GenBank/DDBJ whole genome shotgun (WGS) entry which is preliminary data.</text>
</comment>
<protein>
    <submittedName>
        <fullName evidence="3">Efflux transporter outer membrane subunit</fullName>
    </submittedName>
</protein>
<keyword evidence="2" id="KW-1134">Transmembrane beta strand</keyword>
<evidence type="ECO:0000256" key="2">
    <source>
        <dbReference type="RuleBase" id="RU362097"/>
    </source>
</evidence>
<dbReference type="Pfam" id="PF02321">
    <property type="entry name" value="OEP"/>
    <property type="match status" value="2"/>
</dbReference>
<dbReference type="SUPFAM" id="SSF56954">
    <property type="entry name" value="Outer membrane efflux proteins (OEP)"/>
    <property type="match status" value="1"/>
</dbReference>
<keyword evidence="2" id="KW-0472">Membrane</keyword>
<dbReference type="PANTHER" id="PTHR30203">
    <property type="entry name" value="OUTER MEMBRANE CATION EFFLUX PROTEIN"/>
    <property type="match status" value="1"/>
</dbReference>
<keyword evidence="2" id="KW-0449">Lipoprotein</keyword>
<gene>
    <name evidence="3" type="ORF">QWZ12_18145</name>
</gene>
<keyword evidence="2" id="KW-0812">Transmembrane</keyword>
<dbReference type="Gene3D" id="2.20.200.10">
    <property type="entry name" value="Outer membrane efflux proteins (OEP)"/>
    <property type="match status" value="1"/>
</dbReference>
<sequence length="526" mass="55365">MSVGGLAVELSVAGRAQENPPPSPAGGGGKGASRLTALLFLATTVSGCMVGPDYSRPSVETPLAFKEGGAREDSAAYVASRKGWRPVAPNDGAERGDWWRVFKDPALDRLIRLVDVDNQSLRAQVAAYEQARGFVAQARAALFPTVIGAPSIARTGTGGTARTTVSLQGQASWELDLFGRIRRNIESEVATAQASAADLALVRLTIQSEVATNYLSLRYQDSLQRVLDENIAGFKKSLAITENQYSAGVAARSDVITAQTLLQTTQAQAIAVGLQRAIFEHAIATLVGRPPSELSLPVAPLAARPPAVPVGIPSTLLERRPDVAQAERTVQAQSELIGVAVAAFYPTLTLSASGGISGLTSNGVFSAANQVWSVAAAGTEVFYDGGARAAALRITRAAYDAAVANYRQTVLTAFGEVENGLSGVRILARQQAAQDEAVASARRGVEITLNEYRAGTQNYTTVVTAQSLALNNEVTALQIRLNRFTTAVALIRALGGGWDVRSLPTGDDLRDTRLPVDSGQAVRTDE</sequence>
<dbReference type="EMBL" id="JAUFPX010000017">
    <property type="protein sequence ID" value="MDN3592516.1"/>
    <property type="molecule type" value="Genomic_DNA"/>
</dbReference>
<accession>A0ABT8BK70</accession>
<dbReference type="RefSeq" id="WP_283207218.1">
    <property type="nucleotide sequence ID" value="NZ_BPQD01000041.1"/>
</dbReference>
<evidence type="ECO:0000256" key="1">
    <source>
        <dbReference type="ARBA" id="ARBA00007613"/>
    </source>
</evidence>
<proteinExistence type="inferred from homology"/>
<name>A0ABT8BK70_9HYPH</name>
<dbReference type="Proteomes" id="UP001224644">
    <property type="component" value="Unassembled WGS sequence"/>
</dbReference>
<dbReference type="PANTHER" id="PTHR30203:SF33">
    <property type="entry name" value="BLR4455 PROTEIN"/>
    <property type="match status" value="1"/>
</dbReference>
<comment type="subcellular location">
    <subcellularLocation>
        <location evidence="2">Cell membrane</location>
        <topology evidence="2">Lipid-anchor</topology>
    </subcellularLocation>
</comment>
<dbReference type="InterPro" id="IPR010131">
    <property type="entry name" value="MdtP/NodT-like"/>
</dbReference>
<evidence type="ECO:0000313" key="3">
    <source>
        <dbReference type="EMBL" id="MDN3592516.1"/>
    </source>
</evidence>